<evidence type="ECO:0000313" key="2">
    <source>
        <dbReference type="Proteomes" id="UP001367508"/>
    </source>
</evidence>
<dbReference type="AlphaFoldDB" id="A0AAN9KSZ4"/>
<keyword evidence="2" id="KW-1185">Reference proteome</keyword>
<reference evidence="1 2" key="1">
    <citation type="submission" date="2024-01" db="EMBL/GenBank/DDBJ databases">
        <title>The genomes of 5 underutilized Papilionoideae crops provide insights into root nodulation and disease resistanc.</title>
        <authorList>
            <person name="Jiang F."/>
        </authorList>
    </citation>
    <scope>NUCLEOTIDE SEQUENCE [LARGE SCALE GENOMIC DNA]</scope>
    <source>
        <strain evidence="1">LVBAO_FW01</strain>
        <tissue evidence="1">Leaves</tissue>
    </source>
</reference>
<protein>
    <submittedName>
        <fullName evidence="1">Uncharacterized protein</fullName>
    </submittedName>
</protein>
<proteinExistence type="predicted"/>
<dbReference type="EMBL" id="JAYMYQ010000006">
    <property type="protein sequence ID" value="KAK7322591.1"/>
    <property type="molecule type" value="Genomic_DNA"/>
</dbReference>
<sequence length="162" mass="18156">MVVKSPQTCLLTSSANAIIAEPMLLKSGITGPKASENSSTVGSVCTTAKRAKIHSFRFEFLIHLIMEQKGAKHCFILQLIKQCNSYHSLASEPLDKEKTENYSPNQGKCRMGAKVENSRNWNFKEDPKTKLSSCSFLEQPLWKLHCTGLLRIAKNERARESL</sequence>
<gene>
    <name evidence="1" type="ORF">VNO77_25979</name>
</gene>
<comment type="caution">
    <text evidence="1">The sequence shown here is derived from an EMBL/GenBank/DDBJ whole genome shotgun (WGS) entry which is preliminary data.</text>
</comment>
<evidence type="ECO:0000313" key="1">
    <source>
        <dbReference type="EMBL" id="KAK7322591.1"/>
    </source>
</evidence>
<organism evidence="1 2">
    <name type="scientific">Canavalia gladiata</name>
    <name type="common">Sword bean</name>
    <name type="synonym">Dolichos gladiatus</name>
    <dbReference type="NCBI Taxonomy" id="3824"/>
    <lineage>
        <taxon>Eukaryota</taxon>
        <taxon>Viridiplantae</taxon>
        <taxon>Streptophyta</taxon>
        <taxon>Embryophyta</taxon>
        <taxon>Tracheophyta</taxon>
        <taxon>Spermatophyta</taxon>
        <taxon>Magnoliopsida</taxon>
        <taxon>eudicotyledons</taxon>
        <taxon>Gunneridae</taxon>
        <taxon>Pentapetalae</taxon>
        <taxon>rosids</taxon>
        <taxon>fabids</taxon>
        <taxon>Fabales</taxon>
        <taxon>Fabaceae</taxon>
        <taxon>Papilionoideae</taxon>
        <taxon>50 kb inversion clade</taxon>
        <taxon>NPAAA clade</taxon>
        <taxon>indigoferoid/millettioid clade</taxon>
        <taxon>Phaseoleae</taxon>
        <taxon>Canavalia</taxon>
    </lineage>
</organism>
<dbReference type="Proteomes" id="UP001367508">
    <property type="component" value="Unassembled WGS sequence"/>
</dbReference>
<accession>A0AAN9KSZ4</accession>
<name>A0AAN9KSZ4_CANGL</name>